<sequence length="344" mass="37353">MKTEGPLEPALPARNLSSLLLLTATPQAPSHRPSLQRPTPKPSSPFKMAKLTGSSNYKASEVSRLLVLVSKHLPLGKDEWERLVSHFNVNRVRGEADRDYESLRRKFKMLYSTRKPTGVQEMPPHIREAKLLKKAIDNKANVVVMDDGGDEDDQVDEEREIEPDFCFNFDGDESFESEGDNAGFTGTTSTDSETKSSSSAVADVRRTDETVNLSADTVSLPSTEVSCDFSALLETAAVRDGLDAFATSANLPPVAVRSSVRLRSAGIKKPFKSSSPAPITCTTVNAPTGGTAGLAKKPVGRSRDQAEAQRYPKLVSASNRLGGLNLAEFRDTVGRKRASENDDE</sequence>
<evidence type="ECO:0000313" key="3">
    <source>
        <dbReference type="EMBL" id="KAE8972170.1"/>
    </source>
</evidence>
<organism evidence="3 12">
    <name type="scientific">Phytophthora fragariae</name>
    <dbReference type="NCBI Taxonomy" id="53985"/>
    <lineage>
        <taxon>Eukaryota</taxon>
        <taxon>Sar</taxon>
        <taxon>Stramenopiles</taxon>
        <taxon>Oomycota</taxon>
        <taxon>Peronosporomycetes</taxon>
        <taxon>Peronosporales</taxon>
        <taxon>Peronosporaceae</taxon>
        <taxon>Phytophthora</taxon>
    </lineage>
</organism>
<gene>
    <name evidence="7" type="ORF">PF002_g21476</name>
    <name evidence="6" type="ORF">PF005_g22972</name>
    <name evidence="5" type="ORF">PF006_g25386</name>
    <name evidence="4" type="ORF">PF007_g25053</name>
    <name evidence="3" type="ORF">PF011_g25742</name>
</gene>
<feature type="domain" description="DUF6818" evidence="2">
    <location>
        <begin position="74"/>
        <end position="153"/>
    </location>
</feature>
<feature type="region of interest" description="Disordered" evidence="1">
    <location>
        <begin position="22"/>
        <end position="47"/>
    </location>
</feature>
<dbReference type="PANTHER" id="PTHR34409:SF1">
    <property type="entry name" value="MYB-LIKE DOMAIN-CONTAINING PROTEIN"/>
    <property type="match status" value="1"/>
</dbReference>
<evidence type="ECO:0000313" key="5">
    <source>
        <dbReference type="EMBL" id="KAE9089322.1"/>
    </source>
</evidence>
<reference evidence="3 12" key="1">
    <citation type="submission" date="2018-09" db="EMBL/GenBank/DDBJ databases">
        <title>Genomic investigation of the strawberry pathogen Phytophthora fragariae indicates pathogenicity is determined by transcriptional variation in three key races.</title>
        <authorList>
            <person name="Adams T.M."/>
            <person name="Armitage A.D."/>
            <person name="Sobczyk M.K."/>
            <person name="Bates H.J."/>
            <person name="Dunwell J.M."/>
            <person name="Nellist C.F."/>
            <person name="Harrison R.J."/>
        </authorList>
    </citation>
    <scope>NUCLEOTIDE SEQUENCE [LARGE SCALE GENOMIC DNA]</scope>
    <source>
        <strain evidence="7 9">BC-1</strain>
        <strain evidence="6 8">NOV-27</strain>
        <strain evidence="5 10">NOV-5</strain>
        <strain evidence="4 11">NOV-71</strain>
        <strain evidence="3 12">SCRP245</strain>
    </source>
</reference>
<dbReference type="AlphaFoldDB" id="A0A6A3HQD1"/>
<evidence type="ECO:0000313" key="9">
    <source>
        <dbReference type="Proteomes" id="UP000440367"/>
    </source>
</evidence>
<dbReference type="EMBL" id="QXGB01002130">
    <property type="protein sequence ID" value="KAE9181187.1"/>
    <property type="molecule type" value="Genomic_DNA"/>
</dbReference>
<feature type="region of interest" description="Disordered" evidence="1">
    <location>
        <begin position="284"/>
        <end position="314"/>
    </location>
</feature>
<dbReference type="Proteomes" id="UP000433483">
    <property type="component" value="Unassembled WGS sequence"/>
</dbReference>
<dbReference type="EMBL" id="QXFZ01002617">
    <property type="protein sequence ID" value="KAE9075334.1"/>
    <property type="molecule type" value="Genomic_DNA"/>
</dbReference>
<dbReference type="Proteomes" id="UP000440732">
    <property type="component" value="Unassembled WGS sequence"/>
</dbReference>
<accession>A0A6A3HQD1</accession>
<dbReference type="EMBL" id="QXGD01001652">
    <property type="protein sequence ID" value="KAE9201628.1"/>
    <property type="molecule type" value="Genomic_DNA"/>
</dbReference>
<evidence type="ECO:0000313" key="7">
    <source>
        <dbReference type="EMBL" id="KAE9201628.1"/>
    </source>
</evidence>
<evidence type="ECO:0000313" key="6">
    <source>
        <dbReference type="EMBL" id="KAE9181187.1"/>
    </source>
</evidence>
<keyword evidence="8" id="KW-1185">Reference proteome</keyword>
<evidence type="ECO:0000313" key="11">
    <source>
        <dbReference type="Proteomes" id="UP000441208"/>
    </source>
</evidence>
<evidence type="ECO:0000256" key="1">
    <source>
        <dbReference type="SAM" id="MobiDB-lite"/>
    </source>
</evidence>
<protein>
    <recommendedName>
        <fullName evidence="2">DUF6818 domain-containing protein</fullName>
    </recommendedName>
</protein>
<dbReference type="Proteomes" id="UP000460718">
    <property type="component" value="Unassembled WGS sequence"/>
</dbReference>
<evidence type="ECO:0000313" key="10">
    <source>
        <dbReference type="Proteomes" id="UP000440732"/>
    </source>
</evidence>
<proteinExistence type="predicted"/>
<dbReference type="InterPro" id="IPR049203">
    <property type="entry name" value="DUF6818"/>
</dbReference>
<dbReference type="PANTHER" id="PTHR34409">
    <property type="entry name" value="SET DOMAIN-CONTAINING PROTEIN"/>
    <property type="match status" value="1"/>
</dbReference>
<dbReference type="EMBL" id="QXFW01003223">
    <property type="protein sequence ID" value="KAE8972170.1"/>
    <property type="molecule type" value="Genomic_DNA"/>
</dbReference>
<feature type="region of interest" description="Disordered" evidence="1">
    <location>
        <begin position="177"/>
        <end position="203"/>
    </location>
</feature>
<comment type="caution">
    <text evidence="3">The sequence shown here is derived from an EMBL/GenBank/DDBJ whole genome shotgun (WGS) entry which is preliminary data.</text>
</comment>
<evidence type="ECO:0000259" key="2">
    <source>
        <dbReference type="Pfam" id="PF20681"/>
    </source>
</evidence>
<name>A0A6A3HQD1_9STRA</name>
<evidence type="ECO:0000313" key="4">
    <source>
        <dbReference type="EMBL" id="KAE9075334.1"/>
    </source>
</evidence>
<dbReference type="Proteomes" id="UP000440367">
    <property type="component" value="Unassembled WGS sequence"/>
</dbReference>
<evidence type="ECO:0000313" key="12">
    <source>
        <dbReference type="Proteomes" id="UP000460718"/>
    </source>
</evidence>
<dbReference type="EMBL" id="QXGA01002973">
    <property type="protein sequence ID" value="KAE9089322.1"/>
    <property type="molecule type" value="Genomic_DNA"/>
</dbReference>
<dbReference type="Pfam" id="PF20681">
    <property type="entry name" value="DUF6818"/>
    <property type="match status" value="1"/>
</dbReference>
<evidence type="ECO:0000313" key="8">
    <source>
        <dbReference type="Proteomes" id="UP000433483"/>
    </source>
</evidence>
<dbReference type="OrthoDB" id="77498at2759"/>
<dbReference type="Proteomes" id="UP000441208">
    <property type="component" value="Unassembled WGS sequence"/>
</dbReference>
<feature type="compositionally biased region" description="Low complexity" evidence="1">
    <location>
        <begin position="185"/>
        <end position="199"/>
    </location>
</feature>